<dbReference type="InterPro" id="IPR018062">
    <property type="entry name" value="HTH_AraC-typ_CS"/>
</dbReference>
<evidence type="ECO:0000313" key="12">
    <source>
        <dbReference type="Proteomes" id="UP000372533"/>
    </source>
</evidence>
<dbReference type="SUPFAM" id="SSF46689">
    <property type="entry name" value="Homeodomain-like"/>
    <property type="match status" value="2"/>
</dbReference>
<evidence type="ECO:0000256" key="3">
    <source>
        <dbReference type="ARBA" id="ARBA00023163"/>
    </source>
</evidence>
<name>A0A031WCB8_CLODI</name>
<evidence type="ECO:0000256" key="1">
    <source>
        <dbReference type="ARBA" id="ARBA00023015"/>
    </source>
</evidence>
<dbReference type="EMBL" id="LK932529">
    <property type="protein sequence ID" value="CDS89570.1"/>
    <property type="molecule type" value="Genomic_DNA"/>
</dbReference>
<keyword evidence="2" id="KW-0238">DNA-binding</keyword>
<dbReference type="EMBL" id="LK932372">
    <property type="protein sequence ID" value="CDS85010.1"/>
    <property type="molecule type" value="Genomic_DNA"/>
</dbReference>
<dbReference type="InterPro" id="IPR018060">
    <property type="entry name" value="HTH_AraC"/>
</dbReference>
<evidence type="ECO:0000313" key="8">
    <source>
        <dbReference type="EMBL" id="SJT18496.1"/>
    </source>
</evidence>
<dbReference type="EMBL" id="LK933271">
    <property type="protein sequence ID" value="CDT57703.1"/>
    <property type="molecule type" value="Genomic_DNA"/>
</dbReference>
<keyword evidence="1" id="KW-0805">Transcription regulation</keyword>
<dbReference type="PROSITE" id="PS00041">
    <property type="entry name" value="HTH_ARAC_FAMILY_1"/>
    <property type="match status" value="1"/>
</dbReference>
<gene>
    <name evidence="9" type="primary">rob_1</name>
    <name evidence="8" type="synonym">rob_2</name>
    <name evidence="7" type="ORF">BN1095_580004</name>
    <name evidence="6" type="ORF">BN1096_740169</name>
    <name evidence="5" type="ORF">BN1097_360020</name>
    <name evidence="10" type="ORF">SAMEA1402366_01198</name>
    <name evidence="9" type="ORF">SAMEA1402399_03014</name>
    <name evidence="8" type="ORF">SAMEA3375112_03913</name>
</gene>
<dbReference type="EMBL" id="FUPS01000018">
    <property type="protein sequence ID" value="SJT18496.1"/>
    <property type="molecule type" value="Genomic_DNA"/>
</dbReference>
<evidence type="ECO:0000313" key="9">
    <source>
        <dbReference type="EMBL" id="VFD34281.1"/>
    </source>
</evidence>
<organism evidence="7">
    <name type="scientific">Clostridioides difficile</name>
    <name type="common">Peptoclostridium difficile</name>
    <dbReference type="NCBI Taxonomy" id="1496"/>
    <lineage>
        <taxon>Bacteria</taxon>
        <taxon>Bacillati</taxon>
        <taxon>Bacillota</taxon>
        <taxon>Clostridia</taxon>
        <taxon>Peptostreptococcales</taxon>
        <taxon>Peptostreptococcaceae</taxon>
        <taxon>Clostridioides</taxon>
    </lineage>
</organism>
<dbReference type="Proteomes" id="UP000411588">
    <property type="component" value="Unassembled WGS sequence"/>
</dbReference>
<dbReference type="SMART" id="SM00342">
    <property type="entry name" value="HTH_ARAC"/>
    <property type="match status" value="1"/>
</dbReference>
<dbReference type="PANTHER" id="PTHR47504:SF5">
    <property type="entry name" value="RIGHT ORIGIN-BINDING PROTEIN"/>
    <property type="match status" value="1"/>
</dbReference>
<evidence type="ECO:0000313" key="13">
    <source>
        <dbReference type="Proteomes" id="UP000411588"/>
    </source>
</evidence>
<accession>A0A031WCB8</accession>
<evidence type="ECO:0000313" key="10">
    <source>
        <dbReference type="EMBL" id="VHY00969.1"/>
    </source>
</evidence>
<evidence type="ECO:0000313" key="11">
    <source>
        <dbReference type="Proteomes" id="UP000189137"/>
    </source>
</evidence>
<keyword evidence="3" id="KW-0804">Transcription</keyword>
<dbReference type="GO" id="GO:0043565">
    <property type="term" value="F:sequence-specific DNA binding"/>
    <property type="evidence" value="ECO:0007669"/>
    <property type="project" value="InterPro"/>
</dbReference>
<dbReference type="PATRIC" id="fig|1496.1373.peg.1515"/>
<dbReference type="EMBL" id="CAADAN010000012">
    <property type="protein sequence ID" value="VFD34281.1"/>
    <property type="molecule type" value="Genomic_DNA"/>
</dbReference>
<dbReference type="Proteomes" id="UP000372533">
    <property type="component" value="Unassembled WGS sequence"/>
</dbReference>
<dbReference type="Gene3D" id="1.10.10.60">
    <property type="entry name" value="Homeodomain-like"/>
    <property type="match status" value="2"/>
</dbReference>
<proteinExistence type="predicted"/>
<evidence type="ECO:0000256" key="2">
    <source>
        <dbReference type="ARBA" id="ARBA00023125"/>
    </source>
</evidence>
<dbReference type="KEGG" id="pdf:CD630DERM_33520"/>
<dbReference type="InterPro" id="IPR009057">
    <property type="entry name" value="Homeodomain-like_sf"/>
</dbReference>
<reference evidence="7" key="1">
    <citation type="submission" date="2014-07" db="EMBL/GenBank/DDBJ databases">
        <authorList>
            <person name="Monot Marc"/>
        </authorList>
    </citation>
    <scope>NUCLEOTIDE SEQUENCE</scope>
    <source>
        <strain evidence="7">7032989</strain>
        <strain evidence="5">7032994</strain>
    </source>
</reference>
<reference evidence="10 12" key="2">
    <citation type="submission" date="2019-04" db="EMBL/GenBank/DDBJ databases">
        <authorList>
            <consortium name="Pathogen Informatics"/>
        </authorList>
    </citation>
    <scope>NUCLEOTIDE SEQUENCE [LARGE SCALE GENOMIC DNA]</scope>
    <source>
        <strain evidence="13">clo34</strain>
        <strain evidence="9">Clo34</strain>
        <strain evidence="12">tl291</strain>
        <strain evidence="10">Tl291</strain>
        <strain evidence="8 11">VRECD0157</strain>
    </source>
</reference>
<evidence type="ECO:0000313" key="7">
    <source>
        <dbReference type="EMBL" id="CDT57703.1"/>
    </source>
</evidence>
<dbReference type="PANTHER" id="PTHR47504">
    <property type="entry name" value="RIGHT ORIGIN-BINDING PROTEIN"/>
    <property type="match status" value="1"/>
</dbReference>
<dbReference type="Pfam" id="PF12833">
    <property type="entry name" value="HTH_18"/>
    <property type="match status" value="1"/>
</dbReference>
<dbReference type="Proteomes" id="UP000189137">
    <property type="component" value="Unassembled WGS sequence"/>
</dbReference>
<dbReference type="GeneID" id="66355830"/>
<dbReference type="RefSeq" id="WP_009891821.1">
    <property type="nucleotide sequence ID" value="NZ_AP031492.1"/>
</dbReference>
<sequence length="160" mass="19181">MKTNTDVIMEIIDYIEENLTENLNLDKIAYIANYSKYHLHRMFTNVVGCTIHQYIQRRRLTEAARQLIFTDKYIIDIAITVGYSTHQSFTLAFRNLYKESPQVYRNKDEFYPIQQRFVLNLNHQIQSEKCISYANMNYKQRRDEINSYLNFNINCEVKVA</sequence>
<feature type="domain" description="HTH araC/xylS-type" evidence="4">
    <location>
        <begin position="9"/>
        <end position="107"/>
    </location>
</feature>
<dbReference type="AlphaFoldDB" id="A0A031WCB8"/>
<evidence type="ECO:0000313" key="5">
    <source>
        <dbReference type="EMBL" id="CDS85010.1"/>
    </source>
</evidence>
<evidence type="ECO:0000259" key="4">
    <source>
        <dbReference type="PROSITE" id="PS01124"/>
    </source>
</evidence>
<evidence type="ECO:0000313" key="6">
    <source>
        <dbReference type="EMBL" id="CDS89570.1"/>
    </source>
</evidence>
<dbReference type="PROSITE" id="PS01124">
    <property type="entry name" value="HTH_ARAC_FAMILY_2"/>
    <property type="match status" value="1"/>
</dbReference>
<dbReference type="GO" id="GO:0003700">
    <property type="term" value="F:DNA-binding transcription factor activity"/>
    <property type="evidence" value="ECO:0007669"/>
    <property type="project" value="InterPro"/>
</dbReference>
<dbReference type="EMBL" id="CAAJVP010000004">
    <property type="protein sequence ID" value="VHY00969.1"/>
    <property type="molecule type" value="Genomic_DNA"/>
</dbReference>
<protein>
    <submittedName>
        <fullName evidence="9">AraC family transcriptional regulator</fullName>
    </submittedName>
    <submittedName>
        <fullName evidence="8">Right origin-binding protein</fullName>
    </submittedName>
    <submittedName>
        <fullName evidence="7">Transcriptional regulator, AraC family</fullName>
    </submittedName>
</protein>
<dbReference type="InterPro" id="IPR050959">
    <property type="entry name" value="MarA-like"/>
</dbReference>